<dbReference type="GO" id="GO:0016757">
    <property type="term" value="F:glycosyltransferase activity"/>
    <property type="evidence" value="ECO:0007669"/>
    <property type="project" value="UniProtKB-KW"/>
</dbReference>
<keyword evidence="4 7" id="KW-0808">Transferase</keyword>
<proteinExistence type="inferred from homology"/>
<protein>
    <submittedName>
        <fullName evidence="7">Glycosyl transferase family 2</fullName>
    </submittedName>
</protein>
<gene>
    <name evidence="7" type="ORF">A45J_0755</name>
</gene>
<dbReference type="EMBL" id="BLAB01000001">
    <property type="protein sequence ID" value="GER93024.1"/>
    <property type="molecule type" value="Genomic_DNA"/>
</dbReference>
<evidence type="ECO:0000256" key="4">
    <source>
        <dbReference type="ARBA" id="ARBA00022679"/>
    </source>
</evidence>
<keyword evidence="3" id="KW-0328">Glycosyltransferase</keyword>
<accession>A0A5J4KV10</accession>
<dbReference type="PANTHER" id="PTHR48090">
    <property type="entry name" value="UNDECAPRENYL-PHOSPHATE 4-DEOXY-4-FORMAMIDO-L-ARABINOSE TRANSFERASE-RELATED"/>
    <property type="match status" value="1"/>
</dbReference>
<dbReference type="InterPro" id="IPR050256">
    <property type="entry name" value="Glycosyltransferase_2"/>
</dbReference>
<evidence type="ECO:0000256" key="3">
    <source>
        <dbReference type="ARBA" id="ARBA00022676"/>
    </source>
</evidence>
<evidence type="ECO:0000256" key="2">
    <source>
        <dbReference type="ARBA" id="ARBA00006739"/>
    </source>
</evidence>
<dbReference type="AlphaFoldDB" id="A0A5J4KV10"/>
<comment type="cofactor">
    <cofactor evidence="1">
        <name>Mg(2+)</name>
        <dbReference type="ChEBI" id="CHEBI:18420"/>
    </cofactor>
</comment>
<feature type="domain" description="Glycosyltransferase 2-like" evidence="6">
    <location>
        <begin position="24"/>
        <end position="204"/>
    </location>
</feature>
<reference evidence="7" key="1">
    <citation type="submission" date="2019-10" db="EMBL/GenBank/DDBJ databases">
        <title>Metagenomic sequencing of thiosulfate-disproportionating enrichment culture.</title>
        <authorList>
            <person name="Umezawa K."/>
            <person name="Kojima H."/>
            <person name="Fukui M."/>
        </authorList>
    </citation>
    <scope>NUCLEOTIDE SEQUENCE</scope>
    <source>
        <strain evidence="7">45J</strain>
    </source>
</reference>
<evidence type="ECO:0000313" key="7">
    <source>
        <dbReference type="EMBL" id="GER93024.1"/>
    </source>
</evidence>
<dbReference type="Gene3D" id="3.90.550.10">
    <property type="entry name" value="Spore Coat Polysaccharide Biosynthesis Protein SpsA, Chain A"/>
    <property type="match status" value="1"/>
</dbReference>
<comment type="caution">
    <text evidence="7">The sequence shown here is derived from an EMBL/GenBank/DDBJ whole genome shotgun (WGS) entry which is preliminary data.</text>
</comment>
<dbReference type="PANTHER" id="PTHR48090:SF10">
    <property type="entry name" value="GLUCOSYL-3-PHOSPHOGLYCERATE SYNTHASE"/>
    <property type="match status" value="1"/>
</dbReference>
<evidence type="ECO:0000256" key="5">
    <source>
        <dbReference type="ARBA" id="ARBA00022842"/>
    </source>
</evidence>
<keyword evidence="5" id="KW-0460">Magnesium</keyword>
<dbReference type="Pfam" id="PF00535">
    <property type="entry name" value="Glycos_transf_2"/>
    <property type="match status" value="1"/>
</dbReference>
<sequence length="420" mass="47233">MKSIIERKEIQEKIGEIGTADILVGIPSYNNARTIGHVVRAVQAGFAKYFPDKKCVLVNSDGGSTDGTMEVVQDAAIDFQSILLHHRVLPAFKITTPYHGIPGKGSAFRTIFEIADSLNVNACAVVDSDLRSITPEWIELLIKPIIEGGYDYAAPLYHRHKYDGTITNSIIYPLTRALYGKRIRQPIGGDFGFSGKLARFYLTKDVWETDVARYGIDIWMTTTAIANNFKVCQSFLGAKIHDPKDPGADLSAMLYQVVSSAFDLMETYYNVWKDIKGSESVITCGFQYAVGLEPVNVNVDRMIDKFRLGIKELIDIWRGFLPDGIIDFLNRAGELSKEEFYIPDDIWAEIVYSFALAYHKGIVNKGHLLKSLTPLYIGRTASFVLETWQSDAEEVEEKIENLCIAFEDKKSLLIEKWQEV</sequence>
<organism evidence="7">
    <name type="scientific">hot springs metagenome</name>
    <dbReference type="NCBI Taxonomy" id="433727"/>
    <lineage>
        <taxon>unclassified sequences</taxon>
        <taxon>metagenomes</taxon>
        <taxon>ecological metagenomes</taxon>
    </lineage>
</organism>
<name>A0A5J4KV10_9ZZZZ</name>
<dbReference type="InterPro" id="IPR029044">
    <property type="entry name" value="Nucleotide-diphossugar_trans"/>
</dbReference>
<dbReference type="InterPro" id="IPR001173">
    <property type="entry name" value="Glyco_trans_2-like"/>
</dbReference>
<evidence type="ECO:0000259" key="6">
    <source>
        <dbReference type="Pfam" id="PF00535"/>
    </source>
</evidence>
<evidence type="ECO:0000256" key="1">
    <source>
        <dbReference type="ARBA" id="ARBA00001946"/>
    </source>
</evidence>
<comment type="similarity">
    <text evidence="2">Belongs to the glycosyltransferase 2 family.</text>
</comment>
<dbReference type="SUPFAM" id="SSF53448">
    <property type="entry name" value="Nucleotide-diphospho-sugar transferases"/>
    <property type="match status" value="1"/>
</dbReference>